<dbReference type="Pfam" id="PF00615">
    <property type="entry name" value="RGS"/>
    <property type="match status" value="1"/>
</dbReference>
<feature type="compositionally biased region" description="Polar residues" evidence="1">
    <location>
        <begin position="508"/>
        <end position="521"/>
    </location>
</feature>
<feature type="compositionally biased region" description="Basic residues" evidence="1">
    <location>
        <begin position="26"/>
        <end position="38"/>
    </location>
</feature>
<keyword evidence="2" id="KW-0812">Transmembrane</keyword>
<dbReference type="Proteomes" id="UP001164746">
    <property type="component" value="Chromosome 17"/>
</dbReference>
<feature type="region of interest" description="Disordered" evidence="1">
    <location>
        <begin position="686"/>
        <end position="706"/>
    </location>
</feature>
<feature type="region of interest" description="Disordered" evidence="1">
    <location>
        <begin position="1"/>
        <end position="38"/>
    </location>
</feature>
<dbReference type="InterPro" id="IPR024066">
    <property type="entry name" value="RGS_subdom1/3"/>
</dbReference>
<evidence type="ECO:0000259" key="3">
    <source>
        <dbReference type="PROSITE" id="PS50132"/>
    </source>
</evidence>
<feature type="region of interest" description="Disordered" evidence="1">
    <location>
        <begin position="452"/>
        <end position="532"/>
    </location>
</feature>
<feature type="transmembrane region" description="Helical" evidence="2">
    <location>
        <begin position="210"/>
        <end position="229"/>
    </location>
</feature>
<keyword evidence="5" id="KW-1185">Reference proteome</keyword>
<organism evidence="4 5">
    <name type="scientific">Mya arenaria</name>
    <name type="common">Soft-shell clam</name>
    <dbReference type="NCBI Taxonomy" id="6604"/>
    <lineage>
        <taxon>Eukaryota</taxon>
        <taxon>Metazoa</taxon>
        <taxon>Spiralia</taxon>
        <taxon>Lophotrochozoa</taxon>
        <taxon>Mollusca</taxon>
        <taxon>Bivalvia</taxon>
        <taxon>Autobranchia</taxon>
        <taxon>Heteroconchia</taxon>
        <taxon>Euheterodonta</taxon>
        <taxon>Imparidentia</taxon>
        <taxon>Neoheterodontei</taxon>
        <taxon>Myida</taxon>
        <taxon>Myoidea</taxon>
        <taxon>Myidae</taxon>
        <taxon>Mya</taxon>
    </lineage>
</organism>
<evidence type="ECO:0000313" key="5">
    <source>
        <dbReference type="Proteomes" id="UP001164746"/>
    </source>
</evidence>
<evidence type="ECO:0000313" key="4">
    <source>
        <dbReference type="EMBL" id="WAR30949.1"/>
    </source>
</evidence>
<dbReference type="InterPro" id="IPR016137">
    <property type="entry name" value="RGS"/>
</dbReference>
<dbReference type="InterPro" id="IPR036305">
    <property type="entry name" value="RGS_sf"/>
</dbReference>
<feature type="compositionally biased region" description="Basic and acidic residues" evidence="1">
    <location>
        <begin position="464"/>
        <end position="474"/>
    </location>
</feature>
<dbReference type="PROSITE" id="PS50132">
    <property type="entry name" value="RGS"/>
    <property type="match status" value="1"/>
</dbReference>
<accession>A0ABY7GBT6</accession>
<evidence type="ECO:0000256" key="1">
    <source>
        <dbReference type="SAM" id="MobiDB-lite"/>
    </source>
</evidence>
<feature type="transmembrane region" description="Helical" evidence="2">
    <location>
        <begin position="313"/>
        <end position="333"/>
    </location>
</feature>
<name>A0ABY7GBT6_MYAAR</name>
<feature type="transmembrane region" description="Helical" evidence="2">
    <location>
        <begin position="290"/>
        <end position="307"/>
    </location>
</feature>
<proteinExistence type="predicted"/>
<feature type="transmembrane region" description="Helical" evidence="2">
    <location>
        <begin position="184"/>
        <end position="204"/>
    </location>
</feature>
<dbReference type="EMBL" id="CP111028">
    <property type="protein sequence ID" value="WAR30949.1"/>
    <property type="molecule type" value="Genomic_DNA"/>
</dbReference>
<feature type="compositionally biased region" description="Acidic residues" evidence="1">
    <location>
        <begin position="475"/>
        <end position="497"/>
    </location>
</feature>
<dbReference type="Gene3D" id="1.10.196.10">
    <property type="match status" value="1"/>
</dbReference>
<reference evidence="4" key="1">
    <citation type="submission" date="2022-11" db="EMBL/GenBank/DDBJ databases">
        <title>Centuries of genome instability and evolution in soft-shell clam transmissible cancer (bioRxiv).</title>
        <authorList>
            <person name="Hart S.F.M."/>
            <person name="Yonemitsu M.A."/>
            <person name="Giersch R.M."/>
            <person name="Beal B.F."/>
            <person name="Arriagada G."/>
            <person name="Davis B.W."/>
            <person name="Ostrander E.A."/>
            <person name="Goff S.P."/>
            <person name="Metzger M.J."/>
        </authorList>
    </citation>
    <scope>NUCLEOTIDE SEQUENCE</scope>
    <source>
        <strain evidence="4">MELC-2E11</strain>
        <tissue evidence="4">Siphon/mantle</tissue>
    </source>
</reference>
<keyword evidence="2" id="KW-1133">Transmembrane helix</keyword>
<feature type="transmembrane region" description="Helical" evidence="2">
    <location>
        <begin position="157"/>
        <end position="177"/>
    </location>
</feature>
<gene>
    <name evidence="4" type="ORF">MAR_033491</name>
</gene>
<dbReference type="SUPFAM" id="SSF48097">
    <property type="entry name" value="Regulator of G-protein signaling, RGS"/>
    <property type="match status" value="1"/>
</dbReference>
<evidence type="ECO:0000256" key="2">
    <source>
        <dbReference type="SAM" id="Phobius"/>
    </source>
</evidence>
<feature type="region of interest" description="Disordered" evidence="1">
    <location>
        <begin position="418"/>
        <end position="438"/>
    </location>
</feature>
<feature type="transmembrane region" description="Helical" evidence="2">
    <location>
        <begin position="236"/>
        <end position="258"/>
    </location>
</feature>
<feature type="transmembrane region" description="Helical" evidence="2">
    <location>
        <begin position="264"/>
        <end position="283"/>
    </location>
</feature>
<keyword evidence="2" id="KW-0472">Membrane</keyword>
<sequence>MARYRSRTRPFYVLTPPEPKTQDRKNSRKNNTRKNNMRKKCMRRKYMRKKYMSSYTTDIESDYASDIKSSYITDIASGYASDIKSSYTTDIESDYASDIKSSYITDIASGYASEFEVVLTSLTASLVTSAEAIVEMLLVVVVAVHTAITSAPVSASGAVVVAFLVLCVAVLTDVTAVPVNAAEAVVVAFLVLCVAVLTDVTAVPVNAAEAVVVAFLVLCVADLTVVTVVPVFAAEAVVVVLLVLGVAVLTAITAAPVIAAEAVVVVLLVFGVAVLTAVSVALVTASETSAVVLLVVGVAVLTAVTAVPINAAAAVAVVLLVLGVAVLTAGIQLDEPSYPVAKQPEEEVVSKRHGVTITKIPKPNSSEISSMVNSPRQRNMSSDIKSVRTLPENLLTRNNVNSITDKTESLKLCKKQSNDELPKRVNTSENVDKSVPDVKVMVSADEDDCLEIRDSCSSPSKGDNSYKDTLKVESGEDSSEDSSESENAESEDAESENAENSMIVGGCSETSDQTSPGSKSVQKPHKIHREHKKRKFRDLLPALKRSQSVGCESDMAPDHALFLQSCPGLQQNKTDTDNADPARRMIHKTCSADAAMMAGEVLPLDPQDLSQKHEEETAGVEATEHRLAARGSHYDNGIEMFRSFLKSEFSEENIEFWSACEEFKNIRTNKLAARELGLKDAAWRCDESGKPNTRHVQAGPETYTPE</sequence>
<feature type="compositionally biased region" description="Basic residues" evidence="1">
    <location>
        <begin position="522"/>
        <end position="532"/>
    </location>
</feature>
<protein>
    <submittedName>
        <fullName evidence="4">RGS16-like protein</fullName>
    </submittedName>
</protein>
<feature type="domain" description="RGS" evidence="3">
    <location>
        <begin position="637"/>
        <end position="664"/>
    </location>
</feature>